<dbReference type="EMBL" id="ACLJ02000001">
    <property type="protein sequence ID" value="EFK55533.1"/>
    <property type="molecule type" value="Genomic_DNA"/>
</dbReference>
<dbReference type="Gene3D" id="3.40.960.10">
    <property type="entry name" value="VSR Endonuclease"/>
    <property type="match status" value="1"/>
</dbReference>
<evidence type="ECO:0000313" key="1">
    <source>
        <dbReference type="EMBL" id="EFK55533.1"/>
    </source>
</evidence>
<dbReference type="Proteomes" id="UP000004208">
    <property type="component" value="Unassembled WGS sequence"/>
</dbReference>
<comment type="caution">
    <text evidence="1">The sequence shown here is derived from an EMBL/GenBank/DDBJ whole genome shotgun (WGS) entry which is preliminary data.</text>
</comment>
<dbReference type="AlphaFoldDB" id="D7W9R6"/>
<evidence type="ECO:0000313" key="2">
    <source>
        <dbReference type="Proteomes" id="UP000004208"/>
    </source>
</evidence>
<accession>D7W9R6</accession>
<sequence length="197" mass="21847">MKLRPEEITLIDGARTLTPFRTAADIAATYGLVEGLVAMSWLKYSGWGIGRLRREAERLGPVKGIATIRQCIELSSPRALSPFEPYAQGLFVEAGIEGIRMHPRLPLPGGRYIEPDLMIGDHVAVEIDGDAKYDGVTYGSLDDISRGELKRQKLLINMGLEVVRFSPRELLTNPEYCIETLRGAIERASRRPSQPGK</sequence>
<gene>
    <name evidence="1" type="ORF">HMPREF0291_10791</name>
</gene>
<keyword evidence="2" id="KW-1185">Reference proteome</keyword>
<reference evidence="1" key="1">
    <citation type="submission" date="2010-06" db="EMBL/GenBank/DDBJ databases">
        <authorList>
            <person name="Muzny D."/>
            <person name="Qin X."/>
            <person name="Buhay C."/>
            <person name="Dugan-Rocha S."/>
            <person name="Ding Y."/>
            <person name="Chen G."/>
            <person name="Hawes A."/>
            <person name="Holder M."/>
            <person name="Jhangiani S."/>
            <person name="Johnson A."/>
            <person name="Khan Z."/>
            <person name="Li Z."/>
            <person name="Liu W."/>
            <person name="Liu X."/>
            <person name="Perez L."/>
            <person name="Shen H."/>
            <person name="Wang Q."/>
            <person name="Watt J."/>
            <person name="Xi L."/>
            <person name="Xin Y."/>
            <person name="Zhou J."/>
            <person name="Deng J."/>
            <person name="Jiang H."/>
            <person name="Liu Y."/>
            <person name="Qu J."/>
            <person name="Song X.-Z."/>
            <person name="Zhang L."/>
            <person name="Villasana D."/>
            <person name="Johnson A."/>
            <person name="Liu J."/>
            <person name="Liyanage D."/>
            <person name="Lorensuhewa L."/>
            <person name="Robinson T."/>
            <person name="Song A."/>
            <person name="Song B.-B."/>
            <person name="Dinh H."/>
            <person name="Thornton R."/>
            <person name="Coyle M."/>
            <person name="Francisco L."/>
            <person name="Jackson L."/>
            <person name="Javaid M."/>
            <person name="Korchina V."/>
            <person name="Kovar C."/>
            <person name="Mata R."/>
            <person name="Mathew T."/>
            <person name="Ngo R."/>
            <person name="Nguyen L."/>
            <person name="Nguyen N."/>
            <person name="Okwuonu G."/>
            <person name="Ongeri F."/>
            <person name="Pham C."/>
            <person name="Simmons D."/>
            <person name="Wilczek-Boney K."/>
            <person name="Hale W."/>
            <person name="Jakkamsetti A."/>
            <person name="Pham P."/>
            <person name="Ruth R."/>
            <person name="San Lucas F."/>
            <person name="Warren J."/>
            <person name="Zhang J."/>
            <person name="Zhao Z."/>
            <person name="Zhou C."/>
            <person name="Zhu D."/>
            <person name="Lee S."/>
            <person name="Bess C."/>
            <person name="Blankenburg K."/>
            <person name="Forbes L."/>
            <person name="Fu Q."/>
            <person name="Gubbala S."/>
            <person name="Hirani K."/>
            <person name="Jayaseelan J.C."/>
            <person name="Lara F."/>
            <person name="Munidasa M."/>
            <person name="Palculict T."/>
            <person name="Patil S."/>
            <person name="Pu L.-L."/>
            <person name="Saada N."/>
            <person name="Tang L."/>
            <person name="Weissenberger G."/>
            <person name="Zhu Y."/>
            <person name="Hemphill L."/>
            <person name="Shang Y."/>
            <person name="Youmans B."/>
            <person name="Ayvaz T."/>
            <person name="Ross M."/>
            <person name="Santibanez J."/>
            <person name="Aqrawi P."/>
            <person name="Gross S."/>
            <person name="Joshi V."/>
            <person name="Fowler G."/>
            <person name="Nazareth L."/>
            <person name="Reid J."/>
            <person name="Worley K."/>
            <person name="Petrosino J."/>
            <person name="Highlander S."/>
            <person name="Gibbs R."/>
        </authorList>
    </citation>
    <scope>NUCLEOTIDE SEQUENCE [LARGE SCALE GENOMIC DNA]</scope>
    <source>
        <strain evidence="1">ATCC 33030</strain>
    </source>
</reference>
<organism evidence="1 2">
    <name type="scientific">Corynebacterium genitalium ATCC 33030</name>
    <dbReference type="NCBI Taxonomy" id="585529"/>
    <lineage>
        <taxon>Bacteria</taxon>
        <taxon>Bacillati</taxon>
        <taxon>Actinomycetota</taxon>
        <taxon>Actinomycetes</taxon>
        <taxon>Mycobacteriales</taxon>
        <taxon>Corynebacteriaceae</taxon>
        <taxon>Corynebacterium</taxon>
    </lineage>
</organism>
<name>D7W9R6_9CORY</name>
<protein>
    <recommendedName>
        <fullName evidence="3">DUF559 domain-containing protein</fullName>
    </recommendedName>
</protein>
<proteinExistence type="predicted"/>
<evidence type="ECO:0008006" key="3">
    <source>
        <dbReference type="Google" id="ProtNLM"/>
    </source>
</evidence>
<dbReference type="HOGENOM" id="CLU_052626_1_1_11"/>